<dbReference type="PROSITE" id="PS00178">
    <property type="entry name" value="AA_TRNA_LIGASE_I"/>
    <property type="match status" value="1"/>
</dbReference>
<feature type="domain" description="tRNA synthetases class I (E and Q) anti-codon binding" evidence="15">
    <location>
        <begin position="563"/>
        <end position="632"/>
    </location>
</feature>
<dbReference type="InterPro" id="IPR004526">
    <property type="entry name" value="Glu-tRNA-synth_arc/euk"/>
</dbReference>
<dbReference type="AlphaFoldDB" id="V6LYG6"/>
<protein>
    <recommendedName>
        <fullName evidence="3">glutamate--tRNA ligase</fullName>
        <ecNumber evidence="3">6.1.1.17</ecNumber>
    </recommendedName>
    <alternativeName>
        <fullName evidence="10">Glutamyl-tRNA synthetase</fullName>
    </alternativeName>
</protein>
<dbReference type="GO" id="GO:0005524">
    <property type="term" value="F:ATP binding"/>
    <property type="evidence" value="ECO:0007669"/>
    <property type="project" value="UniProtKB-KW"/>
</dbReference>
<comment type="similarity">
    <text evidence="2">Belongs to the class-I aminoacyl-tRNA synthetase family. Glutamate--tRNA ligase type 2 subfamily.</text>
</comment>
<evidence type="ECO:0000313" key="18">
    <source>
        <dbReference type="Proteomes" id="UP000018208"/>
    </source>
</evidence>
<gene>
    <name evidence="16" type="ORF">SS50377_11077</name>
    <name evidence="17" type="ORF">SS50377_22908</name>
</gene>
<dbReference type="InterPro" id="IPR014729">
    <property type="entry name" value="Rossmann-like_a/b/a_fold"/>
</dbReference>
<keyword evidence="5 12" id="KW-0436">Ligase</keyword>
<dbReference type="EMBL" id="AUWU02000003">
    <property type="protein sequence ID" value="KAH0575281.1"/>
    <property type="molecule type" value="Genomic_DNA"/>
</dbReference>
<dbReference type="InterPro" id="IPR011035">
    <property type="entry name" value="Ribosomal_bL25/Gln-tRNA_synth"/>
</dbReference>
<keyword evidence="7 12" id="KW-0067">ATP-binding</keyword>
<evidence type="ECO:0000259" key="13">
    <source>
        <dbReference type="Pfam" id="PF00749"/>
    </source>
</evidence>
<dbReference type="PANTHER" id="PTHR43097:SF5">
    <property type="entry name" value="GLUTAMATE--TRNA LIGASE"/>
    <property type="match status" value="1"/>
</dbReference>
<keyword evidence="18" id="KW-1185">Reference proteome</keyword>
<dbReference type="Gene3D" id="2.40.240.10">
    <property type="entry name" value="Ribosomal Protein L25, Chain P"/>
    <property type="match status" value="1"/>
</dbReference>
<evidence type="ECO:0000259" key="15">
    <source>
        <dbReference type="Pfam" id="PF20974"/>
    </source>
</evidence>
<dbReference type="GO" id="GO:0017102">
    <property type="term" value="C:methionyl glutamyl tRNA synthetase complex"/>
    <property type="evidence" value="ECO:0007669"/>
    <property type="project" value="TreeGrafter"/>
</dbReference>
<evidence type="ECO:0000256" key="5">
    <source>
        <dbReference type="ARBA" id="ARBA00022598"/>
    </source>
</evidence>
<proteinExistence type="inferred from homology"/>
<dbReference type="EC" id="6.1.1.17" evidence="3"/>
<evidence type="ECO:0000259" key="14">
    <source>
        <dbReference type="Pfam" id="PF03950"/>
    </source>
</evidence>
<name>V6LYG6_9EUKA</name>
<evidence type="ECO:0000256" key="7">
    <source>
        <dbReference type="ARBA" id="ARBA00022840"/>
    </source>
</evidence>
<dbReference type="GO" id="GO:0006424">
    <property type="term" value="P:glutamyl-tRNA aminoacylation"/>
    <property type="evidence" value="ECO:0007669"/>
    <property type="project" value="InterPro"/>
</dbReference>
<dbReference type="InterPro" id="IPR020058">
    <property type="entry name" value="Glu/Gln-tRNA-synth_Ib_cat-dom"/>
</dbReference>
<dbReference type="InterPro" id="IPR050132">
    <property type="entry name" value="Gln/Glu-tRNA_Ligase"/>
</dbReference>
<evidence type="ECO:0000256" key="11">
    <source>
        <dbReference type="ARBA" id="ARBA00048351"/>
    </source>
</evidence>
<evidence type="ECO:0000313" key="16">
    <source>
        <dbReference type="EMBL" id="EST48756.1"/>
    </source>
</evidence>
<evidence type="ECO:0000313" key="17">
    <source>
        <dbReference type="EMBL" id="KAH0575281.1"/>
    </source>
</evidence>
<evidence type="ECO:0000256" key="10">
    <source>
        <dbReference type="ARBA" id="ARBA00030865"/>
    </source>
</evidence>
<comment type="subcellular location">
    <subcellularLocation>
        <location evidence="1">Cytoplasm</location>
    </subcellularLocation>
</comment>
<dbReference type="Pfam" id="PF00749">
    <property type="entry name" value="tRNA-synt_1c"/>
    <property type="match status" value="1"/>
</dbReference>
<keyword evidence="9 12" id="KW-0030">Aminoacyl-tRNA synthetase</keyword>
<feature type="domain" description="Glutamyl/glutaminyl-tRNA synthetase class Ib anti-codon binding" evidence="14">
    <location>
        <begin position="469"/>
        <end position="541"/>
    </location>
</feature>
<evidence type="ECO:0000256" key="1">
    <source>
        <dbReference type="ARBA" id="ARBA00004496"/>
    </source>
</evidence>
<dbReference type="SUPFAM" id="SSF50715">
    <property type="entry name" value="Ribosomal protein L25-like"/>
    <property type="match status" value="1"/>
</dbReference>
<dbReference type="InterPro" id="IPR000924">
    <property type="entry name" value="Glu/Gln-tRNA-synth"/>
</dbReference>
<evidence type="ECO:0000256" key="9">
    <source>
        <dbReference type="ARBA" id="ARBA00023146"/>
    </source>
</evidence>
<keyword evidence="8 12" id="KW-0648">Protein biosynthesis</keyword>
<dbReference type="Pfam" id="PF03950">
    <property type="entry name" value="tRNA-synt_1c_C"/>
    <property type="match status" value="1"/>
</dbReference>
<reference evidence="17" key="2">
    <citation type="submission" date="2020-12" db="EMBL/GenBank/DDBJ databases">
        <title>New Spironucleus salmonicida genome in near-complete chromosomes.</title>
        <authorList>
            <person name="Xu F."/>
            <person name="Kurt Z."/>
            <person name="Jimenez-Gonzalez A."/>
            <person name="Astvaldsson A."/>
            <person name="Andersson J.O."/>
            <person name="Svard S.G."/>
        </authorList>
    </citation>
    <scope>NUCLEOTIDE SEQUENCE</scope>
    <source>
        <strain evidence="17">ATCC 50377</strain>
    </source>
</reference>
<keyword evidence="6 12" id="KW-0547">Nucleotide-binding</keyword>
<evidence type="ECO:0000256" key="12">
    <source>
        <dbReference type="RuleBase" id="RU363037"/>
    </source>
</evidence>
<dbReference type="PANTHER" id="PTHR43097">
    <property type="entry name" value="GLUTAMINE-TRNA LIGASE"/>
    <property type="match status" value="1"/>
</dbReference>
<dbReference type="OrthoDB" id="10250478at2759"/>
<evidence type="ECO:0000256" key="3">
    <source>
        <dbReference type="ARBA" id="ARBA00012835"/>
    </source>
</evidence>
<dbReference type="InterPro" id="IPR020059">
    <property type="entry name" value="Glu/Gln-tRNA-synth_Ib_codon-bd"/>
</dbReference>
<accession>V6LYG6</accession>
<dbReference type="InterPro" id="IPR049437">
    <property type="entry name" value="tRNA-synt_1c_C2"/>
</dbReference>
<dbReference type="InterPro" id="IPR001412">
    <property type="entry name" value="aa-tRNA-synth_I_CS"/>
</dbReference>
<evidence type="ECO:0000256" key="4">
    <source>
        <dbReference type="ARBA" id="ARBA00022490"/>
    </source>
</evidence>
<dbReference type="FunFam" id="3.40.50.620:FF:000037">
    <property type="entry name" value="Glutamine--tRNA ligase cytoplasmic"/>
    <property type="match status" value="1"/>
</dbReference>
<evidence type="ECO:0000256" key="6">
    <source>
        <dbReference type="ARBA" id="ARBA00022741"/>
    </source>
</evidence>
<dbReference type="InterPro" id="IPR020056">
    <property type="entry name" value="Rbsml_bL25/Gln-tRNA_synth_N"/>
</dbReference>
<organism evidence="16">
    <name type="scientific">Spironucleus salmonicida</name>
    <dbReference type="NCBI Taxonomy" id="348837"/>
    <lineage>
        <taxon>Eukaryota</taxon>
        <taxon>Metamonada</taxon>
        <taxon>Diplomonadida</taxon>
        <taxon>Hexamitidae</taxon>
        <taxon>Hexamitinae</taxon>
        <taxon>Spironucleus</taxon>
    </lineage>
</organism>
<dbReference type="EMBL" id="KI545978">
    <property type="protein sequence ID" value="EST48756.1"/>
    <property type="molecule type" value="Genomic_DNA"/>
</dbReference>
<dbReference type="Pfam" id="PF20974">
    <property type="entry name" value="tRNA-synt_1c_C2"/>
    <property type="match status" value="1"/>
</dbReference>
<reference evidence="16 17" key="1">
    <citation type="journal article" date="2014" name="PLoS Genet.">
        <title>The Genome of Spironucleus salmonicida Highlights a Fish Pathogen Adapted to Fluctuating Environments.</title>
        <authorList>
            <person name="Xu F."/>
            <person name="Jerlstrom-Hultqvist J."/>
            <person name="Einarsson E."/>
            <person name="Astvaldsson A."/>
            <person name="Svard S.G."/>
            <person name="Andersson J.O."/>
        </authorList>
    </citation>
    <scope>NUCLEOTIDE SEQUENCE</scope>
    <source>
        <strain evidence="17">ATCC 50377</strain>
    </source>
</reference>
<dbReference type="Gene3D" id="3.40.50.620">
    <property type="entry name" value="HUPs"/>
    <property type="match status" value="1"/>
</dbReference>
<evidence type="ECO:0000256" key="2">
    <source>
        <dbReference type="ARBA" id="ARBA00008927"/>
    </source>
</evidence>
<keyword evidence="4" id="KW-0963">Cytoplasm</keyword>
<dbReference type="GO" id="GO:0005829">
    <property type="term" value="C:cytosol"/>
    <property type="evidence" value="ECO:0007669"/>
    <property type="project" value="TreeGrafter"/>
</dbReference>
<sequence>MPPKAAKGPIPAITFNPEFCSAFIAVLVNQANSQASYFISKDVETISYTFNDITLTGLENVAAHILPSYNAALLATLLPLCYTAFDLPLVTAELEKIDPENVFYISESPFVQQNLNEFPTLQTAPGPVKAARGQVAVAFKKFLQAQPQDTTPVLQNVGKEVVTRFPPEPSGFLHIGHAKAAILNHFFARKYSGKLHFRLDDTNPAKENPEFVDNIIADLHVLNINFDSMSYTSDHFELFMQKCEFLIKKNLAYADQTVTDIMQKERFDGVESQFRNASIDENLALWEQMKSGTPEGQKTCIRAKCDMASLNKCMRDFVIYRVNVKDAHHRTGRKFSVYPTYDFSCPIIDSIEGITHALRTTEFLDRNEQYQWINRQLGLRCPELQDFSRLRMQYSIMSKRHLQWFVDENKVESWFDPRFPTVQGLMRRGLLVKTIEEFIIGQGASRRLNYQEWSKLWALNKQRLEPISKRFHSVLEGFKEVQLSNIEDTTVELPLHPKNSAIGTYKKQQNSKIFISPLDYEAFEQAEEGKKFTLMGWGNFVKVDGKLKNFLENKDYADTIKFTWVSSLLKVKLVYYGQLVTKAILEENDDFKDFVNPNSKREFGAYVQDNFADYVKVGDILQLERMGFYYVDKIEDNEYVLNYVPEGKAKAQVGAFTFDEE</sequence>
<dbReference type="GO" id="GO:0004818">
    <property type="term" value="F:glutamate-tRNA ligase activity"/>
    <property type="evidence" value="ECO:0007669"/>
    <property type="project" value="UniProtKB-EC"/>
</dbReference>
<dbReference type="SUPFAM" id="SSF52374">
    <property type="entry name" value="Nucleotidylyl transferase"/>
    <property type="match status" value="1"/>
</dbReference>
<dbReference type="Proteomes" id="UP000018208">
    <property type="component" value="Unassembled WGS sequence"/>
</dbReference>
<dbReference type="VEuPathDB" id="GiardiaDB:SS50377_22908"/>
<dbReference type="NCBIfam" id="TIGR00463">
    <property type="entry name" value="gltX_arch"/>
    <property type="match status" value="1"/>
</dbReference>
<dbReference type="PRINTS" id="PR00987">
    <property type="entry name" value="TRNASYNTHGLU"/>
</dbReference>
<feature type="domain" description="Glutamyl/glutaminyl-tRNA synthetase class Ib catalytic" evidence="13">
    <location>
        <begin position="160"/>
        <end position="465"/>
    </location>
</feature>
<comment type="catalytic activity">
    <reaction evidence="11">
        <text>tRNA(Glu) + L-glutamate + ATP = L-glutamyl-tRNA(Glu) + AMP + diphosphate</text>
        <dbReference type="Rhea" id="RHEA:23540"/>
        <dbReference type="Rhea" id="RHEA-COMP:9663"/>
        <dbReference type="Rhea" id="RHEA-COMP:9680"/>
        <dbReference type="ChEBI" id="CHEBI:29985"/>
        <dbReference type="ChEBI" id="CHEBI:30616"/>
        <dbReference type="ChEBI" id="CHEBI:33019"/>
        <dbReference type="ChEBI" id="CHEBI:78442"/>
        <dbReference type="ChEBI" id="CHEBI:78520"/>
        <dbReference type="ChEBI" id="CHEBI:456215"/>
        <dbReference type="EC" id="6.1.1.17"/>
    </reaction>
</comment>
<evidence type="ECO:0000256" key="8">
    <source>
        <dbReference type="ARBA" id="ARBA00022917"/>
    </source>
</evidence>